<dbReference type="PANTHER" id="PTHR12788:SF10">
    <property type="entry name" value="PROTEIN-TYROSINE SULFOTRANSFERASE"/>
    <property type="match status" value="1"/>
</dbReference>
<dbReference type="EMBL" id="CP063458">
    <property type="protein sequence ID" value="QOV87663.1"/>
    <property type="molecule type" value="Genomic_DNA"/>
</dbReference>
<dbReference type="SUPFAM" id="SSF52540">
    <property type="entry name" value="P-loop containing nucleoside triphosphate hydrolases"/>
    <property type="match status" value="1"/>
</dbReference>
<dbReference type="PANTHER" id="PTHR12788">
    <property type="entry name" value="PROTEIN-TYROSINE SULFOTRANSFERASE 2"/>
    <property type="match status" value="1"/>
</dbReference>
<dbReference type="Proteomes" id="UP000593765">
    <property type="component" value="Chromosome"/>
</dbReference>
<name>A0A7M2WQI0_9BACT</name>
<dbReference type="GO" id="GO:0008476">
    <property type="term" value="F:protein-tyrosine sulfotransferase activity"/>
    <property type="evidence" value="ECO:0007669"/>
    <property type="project" value="InterPro"/>
</dbReference>
<reference evidence="2 3" key="1">
    <citation type="submission" date="2020-10" db="EMBL/GenBank/DDBJ databases">
        <title>Wide distribution of Phycisphaera-like planctomycetes from WD2101 soil group in peatlands and genome analysis of the first cultivated representative.</title>
        <authorList>
            <person name="Dedysh S.N."/>
            <person name="Beletsky A.V."/>
            <person name="Ivanova A."/>
            <person name="Kulichevskaya I.S."/>
            <person name="Suzina N.E."/>
            <person name="Philippov D.A."/>
            <person name="Rakitin A.L."/>
            <person name="Mardanov A.V."/>
            <person name="Ravin N.V."/>
        </authorList>
    </citation>
    <scope>NUCLEOTIDE SEQUENCE [LARGE SCALE GENOMIC DNA]</scope>
    <source>
        <strain evidence="2 3">M1803</strain>
    </source>
</reference>
<dbReference type="Pfam" id="PF13469">
    <property type="entry name" value="Sulfotransfer_3"/>
    <property type="match status" value="1"/>
</dbReference>
<accession>A0A7M2WQI0</accession>
<dbReference type="AlphaFoldDB" id="A0A7M2WQI0"/>
<dbReference type="KEGG" id="hbs:IPV69_15365"/>
<evidence type="ECO:0000256" key="1">
    <source>
        <dbReference type="ARBA" id="ARBA00022679"/>
    </source>
</evidence>
<proteinExistence type="predicted"/>
<keyword evidence="3" id="KW-1185">Reference proteome</keyword>
<organism evidence="2 3">
    <name type="scientific">Humisphaera borealis</name>
    <dbReference type="NCBI Taxonomy" id="2807512"/>
    <lineage>
        <taxon>Bacteria</taxon>
        <taxon>Pseudomonadati</taxon>
        <taxon>Planctomycetota</taxon>
        <taxon>Phycisphaerae</taxon>
        <taxon>Tepidisphaerales</taxon>
        <taxon>Tepidisphaeraceae</taxon>
        <taxon>Humisphaera</taxon>
    </lineage>
</organism>
<evidence type="ECO:0000313" key="3">
    <source>
        <dbReference type="Proteomes" id="UP000593765"/>
    </source>
</evidence>
<keyword evidence="1" id="KW-0808">Transferase</keyword>
<dbReference type="InterPro" id="IPR026634">
    <property type="entry name" value="TPST-like"/>
</dbReference>
<dbReference type="Gene3D" id="3.40.50.300">
    <property type="entry name" value="P-loop containing nucleotide triphosphate hydrolases"/>
    <property type="match status" value="1"/>
</dbReference>
<dbReference type="InterPro" id="IPR027417">
    <property type="entry name" value="P-loop_NTPase"/>
</dbReference>
<sequence length="298" mass="33440">MTSESIIPVATPPIILLGMHRSGTSLIARLLDELGLFQGHELQEDHESTYFLEVNDRLMKRIGASWDNPSPAKGFLEDARALDLTVRCISTDLQSGHFKGYLGGKRYFKQRSLARIEGSWGWKDPRTVFTLPVWLSIFPNAKLLYIVRNGIDVAASLRVREVRELARRIDEYDGKQGQLNKHSMLERAGFKGSARCLSLAGGFGLWEEYVAEAERQLAAVPNERLIVRYEQFLAEPADALTKLAVFCGVNPASDRIAAAVAAVNASRGAAFKSDSDLLSFYDQVRATRWMEHYQYDQL</sequence>
<dbReference type="RefSeq" id="WP_206290573.1">
    <property type="nucleotide sequence ID" value="NZ_CP063458.1"/>
</dbReference>
<gene>
    <name evidence="2" type="ORF">IPV69_15365</name>
</gene>
<evidence type="ECO:0000313" key="2">
    <source>
        <dbReference type="EMBL" id="QOV87663.1"/>
    </source>
</evidence>
<protein>
    <submittedName>
        <fullName evidence="2">Sulfotransferase</fullName>
    </submittedName>
</protein>